<name>A0A1L7CDB0_9CORY</name>
<reference evidence="1 2" key="1">
    <citation type="submission" date="2014-08" db="EMBL/GenBank/DDBJ databases">
        <title>Complete genome sequence of Corynebacterium aquilae S-613T(T) (=DSM 44791(T)), isolated from the choana of a healthy golden eagle.</title>
        <authorList>
            <person name="Ruckert C."/>
            <person name="Albersmeier A."/>
            <person name="Winkler A."/>
            <person name="Kalinowski J."/>
        </authorList>
    </citation>
    <scope>NUCLEOTIDE SEQUENCE [LARGE SCALE GENOMIC DNA]</scope>
    <source>
        <strain evidence="1 2">S-613</strain>
    </source>
</reference>
<dbReference type="Proteomes" id="UP000185478">
    <property type="component" value="Chromosome"/>
</dbReference>
<proteinExistence type="predicted"/>
<dbReference type="NCBIfam" id="TIGR03941">
    <property type="entry name" value="tRNA_deam_assoc"/>
    <property type="match status" value="1"/>
</dbReference>
<evidence type="ECO:0000313" key="2">
    <source>
        <dbReference type="Proteomes" id="UP000185478"/>
    </source>
</evidence>
<sequence length="149" mass="16225">MVVWTDNEWAVNRFPIPNTVEEAASRVRALRAEGTAFAVVTIANEYFTIVRPTPRGIEVFISDGFAALDDDFGTDALAHIDELDSTEDAYDELDDEDDGDPYPIGNFGILADIGVAEPTLTVIADDPDMWATEQLAAIAEDLGCDTPWA</sequence>
<gene>
    <name evidence="1" type="ORF">CAQU_00565</name>
</gene>
<dbReference type="InterPro" id="IPR023869">
    <property type="entry name" value="tRNA_Adeno_NH3ase_assoc_put"/>
</dbReference>
<protein>
    <recommendedName>
        <fullName evidence="3">tRNA adenosine deaminase</fullName>
    </recommendedName>
</protein>
<dbReference type="STRING" id="1431546.CAQU_00565"/>
<evidence type="ECO:0000313" key="1">
    <source>
        <dbReference type="EMBL" id="APT83826.1"/>
    </source>
</evidence>
<organism evidence="1 2">
    <name type="scientific">Corynebacterium aquilae DSM 44791</name>
    <dbReference type="NCBI Taxonomy" id="1431546"/>
    <lineage>
        <taxon>Bacteria</taxon>
        <taxon>Bacillati</taxon>
        <taxon>Actinomycetota</taxon>
        <taxon>Actinomycetes</taxon>
        <taxon>Mycobacteriales</taxon>
        <taxon>Corynebacteriaceae</taxon>
        <taxon>Corynebacterium</taxon>
    </lineage>
</organism>
<dbReference type="EMBL" id="CP009245">
    <property type="protein sequence ID" value="APT83826.1"/>
    <property type="molecule type" value="Genomic_DNA"/>
</dbReference>
<keyword evidence="2" id="KW-1185">Reference proteome</keyword>
<dbReference type="AlphaFoldDB" id="A0A1L7CDB0"/>
<dbReference type="KEGG" id="caqu:CAQU_00565"/>
<evidence type="ECO:0008006" key="3">
    <source>
        <dbReference type="Google" id="ProtNLM"/>
    </source>
</evidence>
<accession>A0A1L7CDB0</accession>